<organism evidence="1">
    <name type="scientific">Brachypodium distachyon</name>
    <name type="common">Purple false brome</name>
    <name type="synonym">Trachynia distachya</name>
    <dbReference type="NCBI Taxonomy" id="15368"/>
    <lineage>
        <taxon>Eukaryota</taxon>
        <taxon>Viridiplantae</taxon>
        <taxon>Streptophyta</taxon>
        <taxon>Embryophyta</taxon>
        <taxon>Tracheophyta</taxon>
        <taxon>Spermatophyta</taxon>
        <taxon>Magnoliopsida</taxon>
        <taxon>Liliopsida</taxon>
        <taxon>Poales</taxon>
        <taxon>Poaceae</taxon>
        <taxon>BOP clade</taxon>
        <taxon>Pooideae</taxon>
        <taxon>Stipodae</taxon>
        <taxon>Brachypodieae</taxon>
        <taxon>Brachypodium</taxon>
    </lineage>
</organism>
<evidence type="ECO:0000313" key="3">
    <source>
        <dbReference type="Proteomes" id="UP000008810"/>
    </source>
</evidence>
<accession>A0A0Q3FCG4</accession>
<dbReference type="Proteomes" id="UP000008810">
    <property type="component" value="Chromosome 3"/>
</dbReference>
<gene>
    <name evidence="1" type="ORF">BRADI_3g19589v3</name>
</gene>
<protein>
    <submittedName>
        <fullName evidence="1 2">Uncharacterized protein</fullName>
    </submittedName>
</protein>
<dbReference type="EnsemblPlants" id="KQJ95884">
    <property type="protein sequence ID" value="KQJ95884"/>
    <property type="gene ID" value="BRADI_3g19589v3"/>
</dbReference>
<dbReference type="EMBL" id="CM000882">
    <property type="protein sequence ID" value="KQJ95884.1"/>
    <property type="molecule type" value="Genomic_DNA"/>
</dbReference>
<dbReference type="Gramene" id="KQJ95884">
    <property type="protein sequence ID" value="KQJ95884"/>
    <property type="gene ID" value="BRADI_3g19589v3"/>
</dbReference>
<reference evidence="1 2" key="1">
    <citation type="journal article" date="2010" name="Nature">
        <title>Genome sequencing and analysis of the model grass Brachypodium distachyon.</title>
        <authorList>
            <consortium name="International Brachypodium Initiative"/>
        </authorList>
    </citation>
    <scope>NUCLEOTIDE SEQUENCE [LARGE SCALE GENOMIC DNA]</scope>
    <source>
        <strain evidence="1 2">Bd21</strain>
    </source>
</reference>
<proteinExistence type="predicted"/>
<reference evidence="1" key="2">
    <citation type="submission" date="2017-06" db="EMBL/GenBank/DDBJ databases">
        <title>WGS assembly of Brachypodium distachyon.</title>
        <authorList>
            <consortium name="The International Brachypodium Initiative"/>
            <person name="Lucas S."/>
            <person name="Harmon-Smith M."/>
            <person name="Lail K."/>
            <person name="Tice H."/>
            <person name="Grimwood J."/>
            <person name="Bruce D."/>
            <person name="Barry K."/>
            <person name="Shu S."/>
            <person name="Lindquist E."/>
            <person name="Wang M."/>
            <person name="Pitluck S."/>
            <person name="Vogel J.P."/>
            <person name="Garvin D.F."/>
            <person name="Mockler T.C."/>
            <person name="Schmutz J."/>
            <person name="Rokhsar D."/>
            <person name="Bevan M.W."/>
        </authorList>
    </citation>
    <scope>NUCLEOTIDE SEQUENCE</scope>
    <source>
        <strain evidence="1">Bd21</strain>
    </source>
</reference>
<evidence type="ECO:0000313" key="1">
    <source>
        <dbReference type="EMBL" id="KQJ95884.1"/>
    </source>
</evidence>
<keyword evidence="3" id="KW-1185">Reference proteome</keyword>
<name>A0A0Q3FCG4_BRADI</name>
<evidence type="ECO:0000313" key="2">
    <source>
        <dbReference type="EnsemblPlants" id="KQJ95884"/>
    </source>
</evidence>
<sequence length="100" mass="11076">MQCPRVGCVGKVEKGMATIGILGDTRCRYWDCGCGWRVGSKRALLMAEKEDSKDVKIVSPDPPAENHNQKMILVLGSSTRAGDTRLHLQLHHYRINCPGL</sequence>
<reference evidence="2" key="3">
    <citation type="submission" date="2018-08" db="UniProtKB">
        <authorList>
            <consortium name="EnsemblPlants"/>
        </authorList>
    </citation>
    <scope>IDENTIFICATION</scope>
    <source>
        <strain evidence="2">cv. Bd21</strain>
    </source>
</reference>
<dbReference type="AlphaFoldDB" id="A0A0Q3FCG4"/>
<dbReference type="InParanoid" id="A0A0Q3FCG4"/>